<feature type="compositionally biased region" description="Polar residues" evidence="8">
    <location>
        <begin position="307"/>
        <end position="327"/>
    </location>
</feature>
<dbReference type="GO" id="GO:0000981">
    <property type="term" value="F:DNA-binding transcription factor activity, RNA polymerase II-specific"/>
    <property type="evidence" value="ECO:0007669"/>
    <property type="project" value="InterPro"/>
</dbReference>
<dbReference type="GO" id="GO:0000978">
    <property type="term" value="F:RNA polymerase II cis-regulatory region sequence-specific DNA binding"/>
    <property type="evidence" value="ECO:0007669"/>
    <property type="project" value="InterPro"/>
</dbReference>
<comment type="caution">
    <text evidence="10">The sequence shown here is derived from an EMBL/GenBank/DDBJ whole genome shotgun (WGS) entry which is preliminary data.</text>
</comment>
<reference evidence="10" key="1">
    <citation type="journal article" date="2023" name="Mol. Phylogenet. Evol.">
        <title>Genome-scale phylogeny and comparative genomics of the fungal order Sordariales.</title>
        <authorList>
            <person name="Hensen N."/>
            <person name="Bonometti L."/>
            <person name="Westerberg I."/>
            <person name="Brannstrom I.O."/>
            <person name="Guillou S."/>
            <person name="Cros-Aarteil S."/>
            <person name="Calhoun S."/>
            <person name="Haridas S."/>
            <person name="Kuo A."/>
            <person name="Mondo S."/>
            <person name="Pangilinan J."/>
            <person name="Riley R."/>
            <person name="LaButti K."/>
            <person name="Andreopoulos B."/>
            <person name="Lipzen A."/>
            <person name="Chen C."/>
            <person name="Yan M."/>
            <person name="Daum C."/>
            <person name="Ng V."/>
            <person name="Clum A."/>
            <person name="Steindorff A."/>
            <person name="Ohm R.A."/>
            <person name="Martin F."/>
            <person name="Silar P."/>
            <person name="Natvig D.O."/>
            <person name="Lalanne C."/>
            <person name="Gautier V."/>
            <person name="Ament-Velasquez S.L."/>
            <person name="Kruys A."/>
            <person name="Hutchinson M.I."/>
            <person name="Powell A.J."/>
            <person name="Barry K."/>
            <person name="Miller A.N."/>
            <person name="Grigoriev I.V."/>
            <person name="Debuchy R."/>
            <person name="Gladieux P."/>
            <person name="Hiltunen Thoren M."/>
            <person name="Johannesson H."/>
        </authorList>
    </citation>
    <scope>NUCLEOTIDE SEQUENCE</scope>
    <source>
        <strain evidence="10">PSN309</strain>
    </source>
</reference>
<feature type="region of interest" description="Disordered" evidence="8">
    <location>
        <begin position="1251"/>
        <end position="1290"/>
    </location>
</feature>
<protein>
    <recommendedName>
        <fullName evidence="9">C2H2-type domain-containing protein</fullName>
    </recommendedName>
</protein>
<dbReference type="SUPFAM" id="SSF57667">
    <property type="entry name" value="beta-beta-alpha zinc fingers"/>
    <property type="match status" value="1"/>
</dbReference>
<keyword evidence="2" id="KW-0479">Metal-binding</keyword>
<organism evidence="10 11">
    <name type="scientific">Podospora australis</name>
    <dbReference type="NCBI Taxonomy" id="1536484"/>
    <lineage>
        <taxon>Eukaryota</taxon>
        <taxon>Fungi</taxon>
        <taxon>Dikarya</taxon>
        <taxon>Ascomycota</taxon>
        <taxon>Pezizomycotina</taxon>
        <taxon>Sordariomycetes</taxon>
        <taxon>Sordariomycetidae</taxon>
        <taxon>Sordariales</taxon>
        <taxon>Podosporaceae</taxon>
        <taxon>Podospora</taxon>
    </lineage>
</organism>
<dbReference type="EMBL" id="MU864361">
    <property type="protein sequence ID" value="KAK4191131.1"/>
    <property type="molecule type" value="Genomic_DNA"/>
</dbReference>
<evidence type="ECO:0000313" key="10">
    <source>
        <dbReference type="EMBL" id="KAK4191131.1"/>
    </source>
</evidence>
<dbReference type="PROSITE" id="PS50157">
    <property type="entry name" value="ZINC_FINGER_C2H2_2"/>
    <property type="match status" value="1"/>
</dbReference>
<evidence type="ECO:0000256" key="4">
    <source>
        <dbReference type="ARBA" id="ARBA00022771"/>
    </source>
</evidence>
<reference evidence="10" key="2">
    <citation type="submission" date="2023-05" db="EMBL/GenBank/DDBJ databases">
        <authorList>
            <consortium name="Lawrence Berkeley National Laboratory"/>
            <person name="Steindorff A."/>
            <person name="Hensen N."/>
            <person name="Bonometti L."/>
            <person name="Westerberg I."/>
            <person name="Brannstrom I.O."/>
            <person name="Guillou S."/>
            <person name="Cros-Aarteil S."/>
            <person name="Calhoun S."/>
            <person name="Haridas S."/>
            <person name="Kuo A."/>
            <person name="Mondo S."/>
            <person name="Pangilinan J."/>
            <person name="Riley R."/>
            <person name="Labutti K."/>
            <person name="Andreopoulos B."/>
            <person name="Lipzen A."/>
            <person name="Chen C."/>
            <person name="Yanf M."/>
            <person name="Daum C."/>
            <person name="Ng V."/>
            <person name="Clum A."/>
            <person name="Ohm R."/>
            <person name="Martin F."/>
            <person name="Silar P."/>
            <person name="Natvig D."/>
            <person name="Lalanne C."/>
            <person name="Gautier V."/>
            <person name="Ament-Velasquez S.L."/>
            <person name="Kruys A."/>
            <person name="Hutchinson M.I."/>
            <person name="Powell A.J."/>
            <person name="Barry K."/>
            <person name="Miller A.N."/>
            <person name="Grigoriev I.V."/>
            <person name="Debuchy R."/>
            <person name="Gladieux P."/>
            <person name="Thoren M.H."/>
            <person name="Johannesson H."/>
        </authorList>
    </citation>
    <scope>NUCLEOTIDE SEQUENCE</scope>
    <source>
        <strain evidence="10">PSN309</strain>
    </source>
</reference>
<evidence type="ECO:0000256" key="1">
    <source>
        <dbReference type="ARBA" id="ARBA00004123"/>
    </source>
</evidence>
<dbReference type="PANTHER" id="PTHR40626">
    <property type="entry name" value="MIP31509P"/>
    <property type="match status" value="1"/>
</dbReference>
<proteinExistence type="predicted"/>
<evidence type="ECO:0000256" key="5">
    <source>
        <dbReference type="ARBA" id="ARBA00022833"/>
    </source>
</evidence>
<dbReference type="GO" id="GO:0000785">
    <property type="term" value="C:chromatin"/>
    <property type="evidence" value="ECO:0007669"/>
    <property type="project" value="TreeGrafter"/>
</dbReference>
<dbReference type="InterPro" id="IPR051059">
    <property type="entry name" value="VerF-like"/>
</dbReference>
<dbReference type="GO" id="GO:0005634">
    <property type="term" value="C:nucleus"/>
    <property type="evidence" value="ECO:0007669"/>
    <property type="project" value="UniProtKB-SubCell"/>
</dbReference>
<evidence type="ECO:0000259" key="9">
    <source>
        <dbReference type="PROSITE" id="PS50157"/>
    </source>
</evidence>
<feature type="compositionally biased region" description="Pro residues" evidence="8">
    <location>
        <begin position="452"/>
        <end position="462"/>
    </location>
</feature>
<name>A0AAN6X0R2_9PEZI</name>
<feature type="region of interest" description="Disordered" evidence="8">
    <location>
        <begin position="401"/>
        <end position="471"/>
    </location>
</feature>
<keyword evidence="5" id="KW-0862">Zinc</keyword>
<keyword evidence="4 7" id="KW-0863">Zinc-finger</keyword>
<feature type="compositionally biased region" description="Low complexity" evidence="8">
    <location>
        <begin position="1267"/>
        <end position="1287"/>
    </location>
</feature>
<dbReference type="Gene3D" id="3.30.160.60">
    <property type="entry name" value="Classic Zinc Finger"/>
    <property type="match status" value="1"/>
</dbReference>
<keyword evidence="11" id="KW-1185">Reference proteome</keyword>
<keyword evidence="3" id="KW-0677">Repeat</keyword>
<dbReference type="PROSITE" id="PS00028">
    <property type="entry name" value="ZINC_FINGER_C2H2_1"/>
    <property type="match status" value="1"/>
</dbReference>
<evidence type="ECO:0000256" key="2">
    <source>
        <dbReference type="ARBA" id="ARBA00022723"/>
    </source>
</evidence>
<comment type="subcellular location">
    <subcellularLocation>
        <location evidence="1">Nucleus</location>
    </subcellularLocation>
</comment>
<dbReference type="Pfam" id="PF00096">
    <property type="entry name" value="zf-C2H2"/>
    <property type="match status" value="2"/>
</dbReference>
<evidence type="ECO:0000256" key="8">
    <source>
        <dbReference type="SAM" id="MobiDB-lite"/>
    </source>
</evidence>
<feature type="compositionally biased region" description="Low complexity" evidence="8">
    <location>
        <begin position="87"/>
        <end position="124"/>
    </location>
</feature>
<gene>
    <name evidence="10" type="ORF">QBC35DRAFT_36200</name>
</gene>
<dbReference type="PANTHER" id="PTHR40626:SF30">
    <property type="entry name" value="FINGER DOMAIN PROTEIN, PUTATIVE (AFU_ORTHOLOGUE AFUA_4G13600)-RELATED"/>
    <property type="match status" value="1"/>
</dbReference>
<evidence type="ECO:0000313" key="11">
    <source>
        <dbReference type="Proteomes" id="UP001302126"/>
    </source>
</evidence>
<evidence type="ECO:0000256" key="6">
    <source>
        <dbReference type="ARBA" id="ARBA00023242"/>
    </source>
</evidence>
<keyword evidence="6" id="KW-0539">Nucleus</keyword>
<dbReference type="CDD" id="cd12148">
    <property type="entry name" value="fungal_TF_MHR"/>
    <property type="match status" value="1"/>
</dbReference>
<sequence>MASLKFIMDVEEESNLPDGDPAQNNKKGKVPSKPATTTTTTTTTAGQLLEEATSPQARPRYASSAGQVTEQDINPPPPSSQSKRRAASSSRSSHNNKSTATKQPNTTTTIPATGTTTTTGDTDNAPSPPLSPTKARPSARRRSTTSIDSMDRSGGYGSPASSSSIGGGLMRPMPSQPASDNVPMRLTPITGRVSRAKKGVPVHVCDICKPPKTFTRAEHLRRHQLSHGAPQYRCTGCEKAFHRPDLLLRHQQKNEHGDDNAVKSEAGQGSPRPSQTGATSRTQALQGSTTNSSTAIPNPGARPSPSPATTEGTATPSVGGRSQSGSAYTHIGSPAHGGNAYGTQGGAAADYSYTLAPTHSIINPTQTSALSGLYQPGLESYGQPRTAQVAPLQVVTQGLPLPSLHPPDFSEQRDVSPWPSSASDSTYSTPVSDISRHPRSWVRPSPHQPSQLLPPYPNPPPQRSLRSPGTGIDTMMVPATTSYMNSYTPTSSMQPTYGGVYDMQPLSFSGAGHLMGHPVSGLGNSHHHQQGNQITSARSLTPPPNSSARGNGVVATSHFAPSTRIDPVMNQKSMLMEAHRGAQSMMDNIGVIGDLGPYNQLGDISPGGDDGSHVEGLNLVVSSGMGGCLPMSTAMSIPLQAPIRAAIPKYLETYWSRIHPTLPVVHKQSFEAEPEDVLKCAMAAVATQCLDTKEDRNRGNQLHEYAWQEVKRAPRWTLPIKQTILLCEYFARFRGRKAVTRPSELFRSLYQRVSSLQLFTAPPSSSFVDGHGLWLFDTSAWSPISPSSSSSVSSCDSVTPTTTTVSPYVMRHLNPHPSSSWGSLSSSPYASSASSSFVNTPISSSEMTSLFFDFTKNSNLNVSSSPSRSREQNYWSSLFAPEHYNPAPAAVSDSFLFSTSLSQNPAQAYLQCVSDSQAMYHDPAMLDHAMLNSDQHLLSVHERWRNWVETESSRRLLAACFTCDGHTATYQQQRRVIDSDAGTLAMFRSIPLSGHSEKLWAASSAEEWAEVYNSNPQAATPQYAPEVEHITAEYIRNCSSADRMVILELCALRLPRRPRAPAMPVSADNSPAPDFDTHSQQQHMGGLQFDLSQQVQMQQQQQHRPEQIQNQFSLEAEERISALFGSCPIANTYLALHHTPLRDLLAVSGDSWVFSQKVLPAANFIEHTRRLKQWISGNNSGSSSSNAGAAASNLSGLSIARATMYASRAIVGFIDNRSSSSAPARLGDLSDYWALYVCTLICWAFGHGQRPRDQQHQQQGRPHRQRSSSGGRSGGSSPASRSSGLSSATTLTGVEDEALTWLRNVAADGTRPEEVLRLRGRREAAGVVGLVRRQLENDCVGGRNRLYVDAIGVLGRLEENSAKKWI</sequence>
<feature type="compositionally biased region" description="Polar residues" evidence="8">
    <location>
        <begin position="271"/>
        <end position="296"/>
    </location>
</feature>
<dbReference type="Proteomes" id="UP001302126">
    <property type="component" value="Unassembled WGS sequence"/>
</dbReference>
<feature type="region of interest" description="Disordered" evidence="8">
    <location>
        <begin position="255"/>
        <end position="331"/>
    </location>
</feature>
<dbReference type="InterPro" id="IPR013087">
    <property type="entry name" value="Znf_C2H2_type"/>
</dbReference>
<evidence type="ECO:0000256" key="3">
    <source>
        <dbReference type="ARBA" id="ARBA00022737"/>
    </source>
</evidence>
<accession>A0AAN6X0R2</accession>
<dbReference type="SMART" id="SM00355">
    <property type="entry name" value="ZnF_C2H2"/>
    <property type="match status" value="2"/>
</dbReference>
<dbReference type="GO" id="GO:0008270">
    <property type="term" value="F:zinc ion binding"/>
    <property type="evidence" value="ECO:0007669"/>
    <property type="project" value="UniProtKB-KW"/>
</dbReference>
<feature type="region of interest" description="Disordered" evidence="8">
    <location>
        <begin position="523"/>
        <end position="552"/>
    </location>
</feature>
<feature type="domain" description="C2H2-type" evidence="9">
    <location>
        <begin position="232"/>
        <end position="261"/>
    </location>
</feature>
<feature type="compositionally biased region" description="Polar residues" evidence="8">
    <location>
        <begin position="530"/>
        <end position="539"/>
    </location>
</feature>
<evidence type="ECO:0000256" key="7">
    <source>
        <dbReference type="PROSITE-ProRule" id="PRU00042"/>
    </source>
</evidence>
<dbReference type="InterPro" id="IPR036236">
    <property type="entry name" value="Znf_C2H2_sf"/>
</dbReference>
<feature type="region of interest" description="Disordered" evidence="8">
    <location>
        <begin position="1"/>
        <end position="184"/>
    </location>
</feature>
<feature type="compositionally biased region" description="Polar residues" evidence="8">
    <location>
        <begin position="418"/>
        <end position="432"/>
    </location>
</feature>